<evidence type="ECO:0000256" key="10">
    <source>
        <dbReference type="RuleBase" id="RU000304"/>
    </source>
</evidence>
<dbReference type="InterPro" id="IPR011009">
    <property type="entry name" value="Kinase-like_dom_sf"/>
</dbReference>
<comment type="similarity">
    <text evidence="10">Belongs to the protein kinase superfamily.</text>
</comment>
<dbReference type="InterPro" id="IPR000719">
    <property type="entry name" value="Prot_kinase_dom"/>
</dbReference>
<feature type="domain" description="Protein kinase" evidence="11">
    <location>
        <begin position="45"/>
        <end position="405"/>
    </location>
</feature>
<evidence type="ECO:0000259" key="11">
    <source>
        <dbReference type="PROSITE" id="PS50011"/>
    </source>
</evidence>
<evidence type="ECO:0000256" key="2">
    <source>
        <dbReference type="ARBA" id="ARBA00022527"/>
    </source>
</evidence>
<organism evidence="12 13">
    <name type="scientific">Diaporthe vaccinii</name>
    <dbReference type="NCBI Taxonomy" id="105482"/>
    <lineage>
        <taxon>Eukaryota</taxon>
        <taxon>Fungi</taxon>
        <taxon>Dikarya</taxon>
        <taxon>Ascomycota</taxon>
        <taxon>Pezizomycotina</taxon>
        <taxon>Sordariomycetes</taxon>
        <taxon>Sordariomycetidae</taxon>
        <taxon>Diaporthales</taxon>
        <taxon>Diaporthaceae</taxon>
        <taxon>Diaporthe</taxon>
        <taxon>Diaporthe eres species complex</taxon>
    </lineage>
</organism>
<dbReference type="Gene3D" id="3.30.200.20">
    <property type="entry name" value="Phosphorylase Kinase, domain 1"/>
    <property type="match status" value="1"/>
</dbReference>
<keyword evidence="6 9" id="KW-0067">ATP-binding</keyword>
<evidence type="ECO:0000313" key="13">
    <source>
        <dbReference type="Proteomes" id="UP001600888"/>
    </source>
</evidence>
<evidence type="ECO:0000256" key="7">
    <source>
        <dbReference type="ARBA" id="ARBA00047899"/>
    </source>
</evidence>
<evidence type="ECO:0000256" key="4">
    <source>
        <dbReference type="ARBA" id="ARBA00022741"/>
    </source>
</evidence>
<comment type="catalytic activity">
    <reaction evidence="7">
        <text>L-threonyl-[protein] + ATP = O-phospho-L-threonyl-[protein] + ADP + H(+)</text>
        <dbReference type="Rhea" id="RHEA:46608"/>
        <dbReference type="Rhea" id="RHEA-COMP:11060"/>
        <dbReference type="Rhea" id="RHEA-COMP:11605"/>
        <dbReference type="ChEBI" id="CHEBI:15378"/>
        <dbReference type="ChEBI" id="CHEBI:30013"/>
        <dbReference type="ChEBI" id="CHEBI:30616"/>
        <dbReference type="ChEBI" id="CHEBI:61977"/>
        <dbReference type="ChEBI" id="CHEBI:456216"/>
        <dbReference type="EC" id="2.7.11.1"/>
    </reaction>
</comment>
<keyword evidence="3" id="KW-0808">Transferase</keyword>
<dbReference type="PANTHER" id="PTHR47634:SF9">
    <property type="entry name" value="PROTEIN KINASE DOMAIN-CONTAINING PROTEIN-RELATED"/>
    <property type="match status" value="1"/>
</dbReference>
<dbReference type="InterPro" id="IPR017441">
    <property type="entry name" value="Protein_kinase_ATP_BS"/>
</dbReference>
<dbReference type="InterPro" id="IPR008271">
    <property type="entry name" value="Ser/Thr_kinase_AS"/>
</dbReference>
<dbReference type="PROSITE" id="PS00108">
    <property type="entry name" value="PROTEIN_KINASE_ST"/>
    <property type="match status" value="1"/>
</dbReference>
<reference evidence="12 13" key="1">
    <citation type="submission" date="2024-03" db="EMBL/GenBank/DDBJ databases">
        <title>A high-quality draft genome sequence of Diaporthe vaccinii, a causative agent of upright dieback and viscid rot disease in cranberry plants.</title>
        <authorList>
            <person name="Sarrasin M."/>
            <person name="Lang B.F."/>
            <person name="Burger G."/>
        </authorList>
    </citation>
    <scope>NUCLEOTIDE SEQUENCE [LARGE SCALE GENOMIC DNA]</scope>
    <source>
        <strain evidence="12 13">IS7</strain>
    </source>
</reference>
<keyword evidence="2 10" id="KW-0723">Serine/threonine-protein kinase</keyword>
<evidence type="ECO:0000256" key="3">
    <source>
        <dbReference type="ARBA" id="ARBA00022679"/>
    </source>
</evidence>
<accession>A0ABR4DX27</accession>
<dbReference type="EC" id="2.7.11.1" evidence="1"/>
<dbReference type="CDD" id="cd05118">
    <property type="entry name" value="STKc_CMGC"/>
    <property type="match status" value="1"/>
</dbReference>
<sequence>MSTHESQNTMDPSSNIEENIEEGRGAYQVGGFHPVYVGDLYHGKYEVLSKIGYGVYSTVWLVRDREEQADEKKYRALKVLSAECYGQGTDIFEREILRHLRNGSQTEAGYRYVCHLIDDFEHKGPNGTHVCLIFELMGETLASFGVWLANQRIPYELMRKWTLQLIYALDFAHGCNVIHTDLKPDNIFVKYRDFSLIEKDYLVEMPLPKQNRDEESYTPVMSVPLRWSYFNEDQGKDVFGFDIVLGDWGVSSWADKHLTEFIQPVKLRAPECLIQAPWDAKVDVWNLGAIVLELYRNVRMFSGRIRPDGRYDVRQHLAEIADFFGPFPQDLLQRGSQSLVKDFFDDEGRVKGAQPVTRPGLSSEYFTPGMDEDLRRDFVAFMQAVMKINPRERPSPEEMLKLPWLDAKGTGTGMNYQSGTS</sequence>
<dbReference type="PANTHER" id="PTHR47634">
    <property type="entry name" value="PROTEIN KINASE DOMAIN-CONTAINING PROTEIN-RELATED"/>
    <property type="match status" value="1"/>
</dbReference>
<dbReference type="InterPro" id="IPR051334">
    <property type="entry name" value="SRPK"/>
</dbReference>
<dbReference type="SUPFAM" id="SSF56112">
    <property type="entry name" value="Protein kinase-like (PK-like)"/>
    <property type="match status" value="1"/>
</dbReference>
<proteinExistence type="inferred from homology"/>
<name>A0ABR4DX27_9PEZI</name>
<feature type="binding site" evidence="9">
    <location>
        <position position="78"/>
    </location>
    <ligand>
        <name>ATP</name>
        <dbReference type="ChEBI" id="CHEBI:30616"/>
    </ligand>
</feature>
<dbReference type="EMBL" id="JBAWTH010000170">
    <property type="protein sequence ID" value="KAL2273899.1"/>
    <property type="molecule type" value="Genomic_DNA"/>
</dbReference>
<evidence type="ECO:0000256" key="1">
    <source>
        <dbReference type="ARBA" id="ARBA00012513"/>
    </source>
</evidence>
<dbReference type="Gene3D" id="1.10.510.10">
    <property type="entry name" value="Transferase(Phosphotransferase) domain 1"/>
    <property type="match status" value="1"/>
</dbReference>
<dbReference type="Proteomes" id="UP001600888">
    <property type="component" value="Unassembled WGS sequence"/>
</dbReference>
<evidence type="ECO:0000256" key="5">
    <source>
        <dbReference type="ARBA" id="ARBA00022777"/>
    </source>
</evidence>
<comment type="caution">
    <text evidence="12">The sequence shown here is derived from an EMBL/GenBank/DDBJ whole genome shotgun (WGS) entry which is preliminary data.</text>
</comment>
<dbReference type="PROSITE" id="PS00107">
    <property type="entry name" value="PROTEIN_KINASE_ATP"/>
    <property type="match status" value="1"/>
</dbReference>
<comment type="catalytic activity">
    <reaction evidence="8">
        <text>L-seryl-[protein] + ATP = O-phospho-L-seryl-[protein] + ADP + H(+)</text>
        <dbReference type="Rhea" id="RHEA:17989"/>
        <dbReference type="Rhea" id="RHEA-COMP:9863"/>
        <dbReference type="Rhea" id="RHEA-COMP:11604"/>
        <dbReference type="ChEBI" id="CHEBI:15378"/>
        <dbReference type="ChEBI" id="CHEBI:29999"/>
        <dbReference type="ChEBI" id="CHEBI:30616"/>
        <dbReference type="ChEBI" id="CHEBI:83421"/>
        <dbReference type="ChEBI" id="CHEBI:456216"/>
        <dbReference type="EC" id="2.7.11.1"/>
    </reaction>
</comment>
<evidence type="ECO:0000313" key="12">
    <source>
        <dbReference type="EMBL" id="KAL2273899.1"/>
    </source>
</evidence>
<evidence type="ECO:0000256" key="8">
    <source>
        <dbReference type="ARBA" id="ARBA00048679"/>
    </source>
</evidence>
<keyword evidence="4 9" id="KW-0547">Nucleotide-binding</keyword>
<dbReference type="SMART" id="SM00220">
    <property type="entry name" value="S_TKc"/>
    <property type="match status" value="1"/>
</dbReference>
<keyword evidence="13" id="KW-1185">Reference proteome</keyword>
<dbReference type="PROSITE" id="PS50011">
    <property type="entry name" value="PROTEIN_KINASE_DOM"/>
    <property type="match status" value="1"/>
</dbReference>
<keyword evidence="5" id="KW-0418">Kinase</keyword>
<evidence type="ECO:0000256" key="9">
    <source>
        <dbReference type="PROSITE-ProRule" id="PRU10141"/>
    </source>
</evidence>
<protein>
    <recommendedName>
        <fullName evidence="1">non-specific serine/threonine protein kinase</fullName>
        <ecNumber evidence="1">2.7.11.1</ecNumber>
    </recommendedName>
</protein>
<gene>
    <name evidence="12" type="ORF">FJTKL_03988</name>
</gene>
<evidence type="ECO:0000256" key="6">
    <source>
        <dbReference type="ARBA" id="ARBA00022840"/>
    </source>
</evidence>
<dbReference type="Pfam" id="PF00069">
    <property type="entry name" value="Pkinase"/>
    <property type="match status" value="2"/>
</dbReference>